<evidence type="ECO:0000256" key="6">
    <source>
        <dbReference type="ARBA" id="ARBA00023065"/>
    </source>
</evidence>
<evidence type="ECO:0000256" key="2">
    <source>
        <dbReference type="ARBA" id="ARBA00022448"/>
    </source>
</evidence>
<keyword evidence="2" id="KW-0813">Transport</keyword>
<dbReference type="PRINTS" id="PR01021">
    <property type="entry name" value="OMPADOMAIN"/>
</dbReference>
<dbReference type="Gene3D" id="3.30.1330.60">
    <property type="entry name" value="OmpA-like domain"/>
    <property type="match status" value="1"/>
</dbReference>
<feature type="compositionally biased region" description="Basic and acidic residues" evidence="11">
    <location>
        <begin position="325"/>
        <end position="343"/>
    </location>
</feature>
<evidence type="ECO:0000256" key="4">
    <source>
        <dbReference type="ARBA" id="ARBA00022692"/>
    </source>
</evidence>
<dbReference type="Pfam" id="PF13505">
    <property type="entry name" value="OMP_b-brl"/>
    <property type="match status" value="1"/>
</dbReference>
<evidence type="ECO:0000313" key="14">
    <source>
        <dbReference type="EMBL" id="MES0872969.1"/>
    </source>
</evidence>
<evidence type="ECO:0000256" key="5">
    <source>
        <dbReference type="ARBA" id="ARBA00022729"/>
    </source>
</evidence>
<keyword evidence="6" id="KW-0406">Ion transport</keyword>
<feature type="domain" description="OmpA-like" evidence="13">
    <location>
        <begin position="236"/>
        <end position="351"/>
    </location>
</feature>
<keyword evidence="3" id="KW-1134">Transmembrane beta strand</keyword>
<keyword evidence="7" id="KW-0626">Porin</keyword>
<dbReference type="InterPro" id="IPR006690">
    <property type="entry name" value="OMPA-like_CS"/>
</dbReference>
<dbReference type="RefSeq" id="WP_352887279.1">
    <property type="nucleotide sequence ID" value="NZ_JBEPIJ010000002.1"/>
</dbReference>
<accession>A0ABV2A780</accession>
<evidence type="ECO:0000256" key="12">
    <source>
        <dbReference type="SAM" id="SignalP"/>
    </source>
</evidence>
<evidence type="ECO:0000259" key="13">
    <source>
        <dbReference type="PROSITE" id="PS51123"/>
    </source>
</evidence>
<evidence type="ECO:0000256" key="3">
    <source>
        <dbReference type="ARBA" id="ARBA00022452"/>
    </source>
</evidence>
<dbReference type="Proteomes" id="UP001465331">
    <property type="component" value="Unassembled WGS sequence"/>
</dbReference>
<feature type="chain" id="PRO_5045099715" evidence="12">
    <location>
        <begin position="23"/>
        <end position="351"/>
    </location>
</feature>
<organism evidence="14 15">
    <name type="scientific">Sinimarinibacterium thermocellulolyticum</name>
    <dbReference type="NCBI Taxonomy" id="3170016"/>
    <lineage>
        <taxon>Bacteria</taxon>
        <taxon>Pseudomonadati</taxon>
        <taxon>Pseudomonadota</taxon>
        <taxon>Gammaproteobacteria</taxon>
        <taxon>Nevskiales</taxon>
        <taxon>Nevskiaceae</taxon>
        <taxon>Sinimarinibacterium</taxon>
    </lineage>
</organism>
<dbReference type="InterPro" id="IPR006664">
    <property type="entry name" value="OMP_bac"/>
</dbReference>
<dbReference type="InterPro" id="IPR011250">
    <property type="entry name" value="OMP/PagP_B-barrel"/>
</dbReference>
<dbReference type="PROSITE" id="PS01068">
    <property type="entry name" value="OMPA_1"/>
    <property type="match status" value="1"/>
</dbReference>
<evidence type="ECO:0000256" key="9">
    <source>
        <dbReference type="ARBA" id="ARBA00023237"/>
    </source>
</evidence>
<reference evidence="14 15" key="1">
    <citation type="submission" date="2024-06" db="EMBL/GenBank/DDBJ databases">
        <authorList>
            <person name="Li Z."/>
            <person name="Jiang Y."/>
        </authorList>
    </citation>
    <scope>NUCLEOTIDE SEQUENCE [LARGE SCALE GENOMIC DNA]</scope>
    <source>
        <strain evidence="14 15">HSW-8</strain>
    </source>
</reference>
<feature type="region of interest" description="Disordered" evidence="11">
    <location>
        <begin position="318"/>
        <end position="343"/>
    </location>
</feature>
<evidence type="ECO:0000256" key="11">
    <source>
        <dbReference type="SAM" id="MobiDB-lite"/>
    </source>
</evidence>
<protein>
    <submittedName>
        <fullName evidence="14">OmpA family protein</fullName>
    </submittedName>
</protein>
<proteinExistence type="predicted"/>
<name>A0ABV2A780_9GAMM</name>
<dbReference type="PRINTS" id="PR01023">
    <property type="entry name" value="NAFLGMOTY"/>
</dbReference>
<evidence type="ECO:0000313" key="15">
    <source>
        <dbReference type="Proteomes" id="UP001465331"/>
    </source>
</evidence>
<dbReference type="EMBL" id="JBEPIJ010000002">
    <property type="protein sequence ID" value="MES0872969.1"/>
    <property type="molecule type" value="Genomic_DNA"/>
</dbReference>
<dbReference type="SUPFAM" id="SSF56925">
    <property type="entry name" value="OMPA-like"/>
    <property type="match status" value="1"/>
</dbReference>
<sequence>MKLARLCIVSAAAALASTPAAAESSILVSPSYLAILGGYTFADDERGGEDLDYATGIHLAFGNRFADSNWGYEVGVLFDNFETDKSGSVDFYRSSVGLDLTYAFGDRKSFTPFLVAGIGGGYNDTLPDDEDDWSLLANAGFGFVSGPVTERGQLRIRGEARYVYDDFREGYGEPRLNLGIEIPLFEEREVEPAPAPAPQVVEVPTGLMDSDGDGVIDEKDQCPDTPAGDRVDGNGCSLDSVIELKGVTFEFNKTRLRPDAVTILAWAVDILKKYPDMQVEIAGHTDSIGSDDYNQKLSEARAQAVKDFFVEQGIPESQMTVRGYGESEPRDTNDTAEGRERNRRVELRVLN</sequence>
<comment type="caution">
    <text evidence="14">The sequence shown here is derived from an EMBL/GenBank/DDBJ whole genome shotgun (WGS) entry which is preliminary data.</text>
</comment>
<dbReference type="Gene3D" id="2.40.160.20">
    <property type="match status" value="1"/>
</dbReference>
<dbReference type="SUPFAM" id="SSF103647">
    <property type="entry name" value="TSP type-3 repeat"/>
    <property type="match status" value="1"/>
</dbReference>
<evidence type="ECO:0000256" key="8">
    <source>
        <dbReference type="ARBA" id="ARBA00023136"/>
    </source>
</evidence>
<dbReference type="PANTHER" id="PTHR30329">
    <property type="entry name" value="STATOR ELEMENT OF FLAGELLAR MOTOR COMPLEX"/>
    <property type="match status" value="1"/>
</dbReference>
<dbReference type="InterPro" id="IPR006665">
    <property type="entry name" value="OmpA-like"/>
</dbReference>
<evidence type="ECO:0000256" key="10">
    <source>
        <dbReference type="PROSITE-ProRule" id="PRU00473"/>
    </source>
</evidence>
<comment type="subcellular location">
    <subcellularLocation>
        <location evidence="1">Cell outer membrane</location>
        <topology evidence="1">Multi-pass membrane protein</topology>
    </subcellularLocation>
</comment>
<dbReference type="InterPro" id="IPR036737">
    <property type="entry name" value="OmpA-like_sf"/>
</dbReference>
<dbReference type="InterPro" id="IPR028974">
    <property type="entry name" value="TSP_type-3_rpt"/>
</dbReference>
<dbReference type="PANTHER" id="PTHR30329:SF21">
    <property type="entry name" value="LIPOPROTEIN YIAD-RELATED"/>
    <property type="match status" value="1"/>
</dbReference>
<dbReference type="Pfam" id="PF00691">
    <property type="entry name" value="OmpA"/>
    <property type="match status" value="1"/>
</dbReference>
<keyword evidence="15" id="KW-1185">Reference proteome</keyword>
<keyword evidence="5 12" id="KW-0732">Signal</keyword>
<gene>
    <name evidence="14" type="ORF">ABSH63_02935</name>
</gene>
<evidence type="ECO:0000256" key="7">
    <source>
        <dbReference type="ARBA" id="ARBA00023114"/>
    </source>
</evidence>
<feature type="signal peptide" evidence="12">
    <location>
        <begin position="1"/>
        <end position="22"/>
    </location>
</feature>
<keyword evidence="4" id="KW-0812">Transmembrane</keyword>
<evidence type="ECO:0000256" key="1">
    <source>
        <dbReference type="ARBA" id="ARBA00004571"/>
    </source>
</evidence>
<keyword evidence="9" id="KW-0998">Cell outer membrane</keyword>
<keyword evidence="8 10" id="KW-0472">Membrane</keyword>
<dbReference type="PROSITE" id="PS51123">
    <property type="entry name" value="OMPA_2"/>
    <property type="match status" value="1"/>
</dbReference>
<dbReference type="SUPFAM" id="SSF103088">
    <property type="entry name" value="OmpA-like"/>
    <property type="match status" value="1"/>
</dbReference>
<dbReference type="CDD" id="cd07185">
    <property type="entry name" value="OmpA_C-like"/>
    <property type="match status" value="1"/>
</dbReference>
<dbReference type="InterPro" id="IPR050330">
    <property type="entry name" value="Bact_OuterMem_StrucFunc"/>
</dbReference>
<dbReference type="InterPro" id="IPR027385">
    <property type="entry name" value="Beta-barrel_OMP"/>
</dbReference>